<protein>
    <submittedName>
        <fullName evidence="2">Methylglyoxal synthase-like protein</fullName>
    </submittedName>
</protein>
<keyword evidence="3" id="KW-1185">Reference proteome</keyword>
<accession>A0AAD3DB23</accession>
<proteinExistence type="predicted"/>
<dbReference type="GO" id="GO:0019242">
    <property type="term" value="P:methylglyoxal biosynthetic process"/>
    <property type="evidence" value="ECO:0007669"/>
    <property type="project" value="InterPro"/>
</dbReference>
<dbReference type="AlphaFoldDB" id="A0AAD3DB23"/>
<sequence length="386" mass="43405">MPLHGVPAYAKKKENMFLRASTARIKLNVLSEKMNEMIAVLEKQEKKEVTATGNTVKYDLSKNVLEYLPIVIPQGVDDEDDANSKDSNNDDIDHSRDAKKLMKQKSKFLGLRHSIAPEKLASITSSTRSEVSVQNVLDMDPEFDSFFGPNDMRLMALVSHNNMKHAMREFVEANKNVLKKFRLTGTNTTMSMLREVFGDDPEVIYGPSCKSGPLGGDAQLVAMAVTGELGGCIFFIDPMDAHPHSADIECLVRQGNVHNIMMLNNPTTAHIALNAMRVALKMGRVEMIPSFFFDLESPSVEAYKQRQNNVLNKAVAAFKKSARERKVDKAMKDANALWEKDHAMKEKKRASARSSERVSFNTANKYTSTWNMKEQKKQEFSEEFDA</sequence>
<feature type="region of interest" description="Disordered" evidence="1">
    <location>
        <begin position="76"/>
        <end position="97"/>
    </location>
</feature>
<dbReference type="InterPro" id="IPR018148">
    <property type="entry name" value="Methylglyoxal_synth_AS"/>
</dbReference>
<gene>
    <name evidence="2" type="ORF">CTEN210_16156</name>
</gene>
<dbReference type="InterPro" id="IPR004363">
    <property type="entry name" value="Methylgl_synth"/>
</dbReference>
<dbReference type="Proteomes" id="UP001054902">
    <property type="component" value="Unassembled WGS sequence"/>
</dbReference>
<dbReference type="GO" id="GO:0005829">
    <property type="term" value="C:cytosol"/>
    <property type="evidence" value="ECO:0007669"/>
    <property type="project" value="TreeGrafter"/>
</dbReference>
<dbReference type="PANTHER" id="PTHR30492:SF0">
    <property type="entry name" value="METHYLGLYOXAL SYNTHASE"/>
    <property type="match status" value="1"/>
</dbReference>
<dbReference type="PROSITE" id="PS01335">
    <property type="entry name" value="METHYLGLYOXAL_SYNTH"/>
    <property type="match status" value="1"/>
</dbReference>
<feature type="compositionally biased region" description="Basic and acidic residues" evidence="1">
    <location>
        <begin position="82"/>
        <end position="97"/>
    </location>
</feature>
<dbReference type="InterPro" id="IPR036914">
    <property type="entry name" value="MGS-like_dom_sf"/>
</dbReference>
<dbReference type="PANTHER" id="PTHR30492">
    <property type="entry name" value="METHYLGLYOXAL SYNTHASE"/>
    <property type="match status" value="1"/>
</dbReference>
<comment type="caution">
    <text evidence="2">The sequence shown here is derived from an EMBL/GenBank/DDBJ whole genome shotgun (WGS) entry which is preliminary data.</text>
</comment>
<evidence type="ECO:0000313" key="3">
    <source>
        <dbReference type="Proteomes" id="UP001054902"/>
    </source>
</evidence>
<dbReference type="GO" id="GO:0008929">
    <property type="term" value="F:methylglyoxal synthase activity"/>
    <property type="evidence" value="ECO:0007669"/>
    <property type="project" value="InterPro"/>
</dbReference>
<dbReference type="SUPFAM" id="SSF52335">
    <property type="entry name" value="Methylglyoxal synthase-like"/>
    <property type="match status" value="1"/>
</dbReference>
<evidence type="ECO:0000256" key="1">
    <source>
        <dbReference type="SAM" id="MobiDB-lite"/>
    </source>
</evidence>
<dbReference type="Gene3D" id="3.40.50.1380">
    <property type="entry name" value="Methylglyoxal synthase-like domain"/>
    <property type="match status" value="1"/>
</dbReference>
<reference evidence="2 3" key="1">
    <citation type="journal article" date="2021" name="Sci. Rep.">
        <title>The genome of the diatom Chaetoceros tenuissimus carries an ancient integrated fragment of an extant virus.</title>
        <authorList>
            <person name="Hongo Y."/>
            <person name="Kimura K."/>
            <person name="Takaki Y."/>
            <person name="Yoshida Y."/>
            <person name="Baba S."/>
            <person name="Kobayashi G."/>
            <person name="Nagasaki K."/>
            <person name="Hano T."/>
            <person name="Tomaru Y."/>
        </authorList>
    </citation>
    <scope>NUCLEOTIDE SEQUENCE [LARGE SCALE GENOMIC DNA]</scope>
    <source>
        <strain evidence="2 3">NIES-3715</strain>
    </source>
</reference>
<name>A0AAD3DB23_9STRA</name>
<evidence type="ECO:0000313" key="2">
    <source>
        <dbReference type="EMBL" id="GFH59680.1"/>
    </source>
</evidence>
<dbReference type="EMBL" id="BLLK01000069">
    <property type="protein sequence ID" value="GFH59680.1"/>
    <property type="molecule type" value="Genomic_DNA"/>
</dbReference>
<organism evidence="2 3">
    <name type="scientific">Chaetoceros tenuissimus</name>
    <dbReference type="NCBI Taxonomy" id="426638"/>
    <lineage>
        <taxon>Eukaryota</taxon>
        <taxon>Sar</taxon>
        <taxon>Stramenopiles</taxon>
        <taxon>Ochrophyta</taxon>
        <taxon>Bacillariophyta</taxon>
        <taxon>Coscinodiscophyceae</taxon>
        <taxon>Chaetocerotophycidae</taxon>
        <taxon>Chaetocerotales</taxon>
        <taxon>Chaetocerotaceae</taxon>
        <taxon>Chaetoceros</taxon>
    </lineage>
</organism>
<dbReference type="NCBIfam" id="NF003559">
    <property type="entry name" value="PRK05234.1"/>
    <property type="match status" value="1"/>
</dbReference>